<dbReference type="Proteomes" id="UP001589943">
    <property type="component" value="Unassembled WGS sequence"/>
</dbReference>
<dbReference type="RefSeq" id="WP_379479590.1">
    <property type="nucleotide sequence ID" value="NZ_JBHLTL010000001.1"/>
</dbReference>
<dbReference type="InterPro" id="IPR005545">
    <property type="entry name" value="YCII"/>
</dbReference>
<accession>A0ABV6PE34</accession>
<name>A0ABV6PE34_9SPHN</name>
<dbReference type="EMBL" id="JBHLTL010000001">
    <property type="protein sequence ID" value="MFC0588080.1"/>
    <property type="molecule type" value="Genomic_DNA"/>
</dbReference>
<sequence>MRFFVVTMSHPDGPEWGQHVLPHVDYLNGLIAQGKLRASGPVVGSTLRSGLLLFTVDNRAELDALIAADPFAIEGLIAELTLTEWNPMFGAFASEAAPFGA</sequence>
<organism evidence="3 4">
    <name type="scientific">Novosphingobium aquiterrae</name>
    <dbReference type="NCBI Taxonomy" id="624388"/>
    <lineage>
        <taxon>Bacteria</taxon>
        <taxon>Pseudomonadati</taxon>
        <taxon>Pseudomonadota</taxon>
        <taxon>Alphaproteobacteria</taxon>
        <taxon>Sphingomonadales</taxon>
        <taxon>Sphingomonadaceae</taxon>
        <taxon>Novosphingobium</taxon>
    </lineage>
</organism>
<dbReference type="InterPro" id="IPR011008">
    <property type="entry name" value="Dimeric_a/b-barrel"/>
</dbReference>
<dbReference type="Gene3D" id="3.30.70.1060">
    <property type="entry name" value="Dimeric alpha+beta barrel"/>
    <property type="match status" value="1"/>
</dbReference>
<dbReference type="SUPFAM" id="SSF54909">
    <property type="entry name" value="Dimeric alpha+beta barrel"/>
    <property type="match status" value="1"/>
</dbReference>
<feature type="domain" description="YCII-related" evidence="2">
    <location>
        <begin position="1"/>
        <end position="86"/>
    </location>
</feature>
<protein>
    <submittedName>
        <fullName evidence="3">YciI family protein</fullName>
    </submittedName>
</protein>
<dbReference type="PANTHER" id="PTHR37828:SF1">
    <property type="entry name" value="YCII-RELATED DOMAIN-CONTAINING PROTEIN"/>
    <property type="match status" value="1"/>
</dbReference>
<evidence type="ECO:0000259" key="2">
    <source>
        <dbReference type="Pfam" id="PF03795"/>
    </source>
</evidence>
<keyword evidence="4" id="KW-1185">Reference proteome</keyword>
<comment type="caution">
    <text evidence="3">The sequence shown here is derived from an EMBL/GenBank/DDBJ whole genome shotgun (WGS) entry which is preliminary data.</text>
</comment>
<evidence type="ECO:0000256" key="1">
    <source>
        <dbReference type="ARBA" id="ARBA00007689"/>
    </source>
</evidence>
<dbReference type="PANTHER" id="PTHR37828">
    <property type="entry name" value="GSR2449 PROTEIN"/>
    <property type="match status" value="1"/>
</dbReference>
<gene>
    <name evidence="3" type="ORF">ACFFF7_01500</name>
</gene>
<evidence type="ECO:0000313" key="4">
    <source>
        <dbReference type="Proteomes" id="UP001589943"/>
    </source>
</evidence>
<proteinExistence type="inferred from homology"/>
<dbReference type="Pfam" id="PF03795">
    <property type="entry name" value="YCII"/>
    <property type="match status" value="1"/>
</dbReference>
<reference evidence="3 4" key="1">
    <citation type="submission" date="2024-09" db="EMBL/GenBank/DDBJ databases">
        <authorList>
            <person name="Sun Q."/>
            <person name="Mori K."/>
        </authorList>
    </citation>
    <scope>NUCLEOTIDE SEQUENCE [LARGE SCALE GENOMIC DNA]</scope>
    <source>
        <strain evidence="3 4">NCAIM B.02537</strain>
    </source>
</reference>
<evidence type="ECO:0000313" key="3">
    <source>
        <dbReference type="EMBL" id="MFC0588080.1"/>
    </source>
</evidence>
<comment type="similarity">
    <text evidence="1">Belongs to the YciI family.</text>
</comment>